<dbReference type="RefSeq" id="WP_041068077.1">
    <property type="nucleotide sequence ID" value="NZ_JXAL01000034.1"/>
</dbReference>
<keyword evidence="1" id="KW-1133">Transmembrane helix</keyword>
<protein>
    <submittedName>
        <fullName evidence="2">Membrane protein</fullName>
    </submittedName>
</protein>
<evidence type="ECO:0000256" key="1">
    <source>
        <dbReference type="SAM" id="Phobius"/>
    </source>
</evidence>
<feature type="transmembrane region" description="Helical" evidence="1">
    <location>
        <begin position="134"/>
        <end position="152"/>
    </location>
</feature>
<dbReference type="InterPro" id="IPR003832">
    <property type="entry name" value="DUF212"/>
</dbReference>
<sequence length="153" mass="16488">MLDIFYNFPLIAALISILLAQLVKIPVFFITKRTWNLRRAVSTGGMPSSHSAAVSSLTAAVGITEGLSSSAFAIAVVLSAITMFDAAGIRRHAGIHASLINRIVLAEIASQQEGYEGYTHKALNELLGHRPIEVFVGALFGIVVSILLYLLFY</sequence>
<feature type="transmembrane region" description="Helical" evidence="1">
    <location>
        <begin position="6"/>
        <end position="30"/>
    </location>
</feature>
<dbReference type="Pfam" id="PF02681">
    <property type="entry name" value="DUF212"/>
    <property type="match status" value="1"/>
</dbReference>
<keyword evidence="1" id="KW-0812">Transmembrane</keyword>
<evidence type="ECO:0000313" key="2">
    <source>
        <dbReference type="EMBL" id="KIL34263.1"/>
    </source>
</evidence>
<dbReference type="PANTHER" id="PTHR31446">
    <property type="entry name" value="ACID PHOSPHATASE/VANADIUM-DEPENDENT HALOPEROXIDASE-RELATED PROTEIN"/>
    <property type="match status" value="1"/>
</dbReference>
<organism evidence="2 3">
    <name type="scientific">Cohnella kolymensis</name>
    <dbReference type="NCBI Taxonomy" id="1590652"/>
    <lineage>
        <taxon>Bacteria</taxon>
        <taxon>Bacillati</taxon>
        <taxon>Bacillota</taxon>
        <taxon>Bacilli</taxon>
        <taxon>Bacillales</taxon>
        <taxon>Paenibacillaceae</taxon>
        <taxon>Cohnella</taxon>
    </lineage>
</organism>
<name>A0ABR5A0T6_9BACL</name>
<keyword evidence="1" id="KW-0472">Membrane</keyword>
<proteinExistence type="predicted"/>
<dbReference type="PANTHER" id="PTHR31446:SF29">
    <property type="entry name" value="ACID PHOSPHATASE_VANADIUM-DEPENDENT HALOPEROXIDASE-RELATED PROTEIN"/>
    <property type="match status" value="1"/>
</dbReference>
<dbReference type="Proteomes" id="UP000054526">
    <property type="component" value="Unassembled WGS sequence"/>
</dbReference>
<comment type="caution">
    <text evidence="2">The sequence shown here is derived from an EMBL/GenBank/DDBJ whole genome shotgun (WGS) entry which is preliminary data.</text>
</comment>
<evidence type="ECO:0000313" key="3">
    <source>
        <dbReference type="Proteomes" id="UP000054526"/>
    </source>
</evidence>
<dbReference type="EMBL" id="JXAL01000034">
    <property type="protein sequence ID" value="KIL34263.1"/>
    <property type="molecule type" value="Genomic_DNA"/>
</dbReference>
<gene>
    <name evidence="2" type="ORF">SD71_21265</name>
</gene>
<keyword evidence="3" id="KW-1185">Reference proteome</keyword>
<reference evidence="2 3" key="1">
    <citation type="submission" date="2014-12" db="EMBL/GenBank/DDBJ databases">
        <title>Draft genome sequence of Cohnella kolymensis strain B-2846.</title>
        <authorList>
            <person name="Karlyshev A.V."/>
            <person name="Kudryashova E.B."/>
        </authorList>
    </citation>
    <scope>NUCLEOTIDE SEQUENCE [LARGE SCALE GENOMIC DNA]</scope>
    <source>
        <strain evidence="2 3">VKM B-2846</strain>
    </source>
</reference>
<accession>A0ABR5A0T6</accession>